<feature type="transmembrane region" description="Helical" evidence="2">
    <location>
        <begin position="698"/>
        <end position="715"/>
    </location>
</feature>
<gene>
    <name evidence="3" type="ORF">AK812_SmicGene15605</name>
</gene>
<keyword evidence="2" id="KW-0472">Membrane</keyword>
<evidence type="ECO:0000256" key="2">
    <source>
        <dbReference type="SAM" id="Phobius"/>
    </source>
</evidence>
<evidence type="ECO:0000313" key="3">
    <source>
        <dbReference type="EMBL" id="OLQ01641.1"/>
    </source>
</evidence>
<sequence length="1219" mass="136349">MQTPTLSEAAASCEPRAPPPPSGDRILRGSKSVDLEWARMWAPKLEGKTVFDELQDHQLPGDDIASLQFVKGSNYKPLVFAPVFFLVWSSDSPVLVYETLKHNGTEQCMFGGQVLDVFTKEAYCPILGGFSPWWYTLTWYLLFLVIALFCFLRGWRLQKIQQYRADVSPVCCFLDCKRADYDDRHVMAWFILISLCFLHCSLIRVAATPENEDWGNACLRYGAWESHRNFCQPGPVLEQSWTVVLMMAFVCLMTALWDQGTVVRGPKPQKEKYTLKVAVHPVTAAAVKLKALVRFQMHHTEEERRNENSRLAEIMFRPFRAMKFLGGGTEETEVMTTINLYPGRPGPVPDTDDSENTSHPEKATLFLGRLDDGFKEDSQDEFRSKSFHRSLETILEGLQEVGPDAEQMAEEDLVRQMLGQPDGEERAKAMEDFNRRQQKLWEERQLQKVNVGLLYDFCKDTMRILDEQHDDWRSLDEQHDDSPQPEPGTCTSRVGCVQAHHVLGFLLFLMAGVLASTWAPQGDAYAFFYTGVNHADYLQVRCRETEVSFDLNPWCYLGKKQWMARRTFNLGLSVFQTDRAPALLGLCFVLKCVIFGLIGSFFAITVKKTVLGLEQASHPMKIMNMLLLFWTQQGYVSTGHLHVWKLARDSLLFNDVKFILHRFENVVVAFLGITMWLVTDSTFQIVIRNNPPNPLGGFYAVILTGATVACVAQALSCHMAQEEHIVSLTRLKAMCLPSWGLALAWLPLVFASVPVQNRSCPEDATPLLQVRQKQSVFAGDGSEQLLLFLQTNATHCAESLPYSQDASLFSKSSDAGINLGLKDVRHRVWVQELFVGDDPEPAVTLKWKFTRKKTLKERLTTASRVGENVKWTFDPPCPNRRSTKQGVWWFSSNAGLGRFGFNFSGSGSDFSADDGAWGGGFGTVDGTGDMPEDFSGQANRCADRDDMTCGFIFHCGSLVDGGAFGRSRIYMSVPATGVSLASEPSLAQVEESPYLSDCRGKSCFSMAELDVVQRRFRFQAQEQAEISLGTAVGKRGHRRRRGLGGRRRRGWGRRRRRGLKPIENAVQEAADRVEEAAEDVAEATEEAVQEGIDVVTEDLPDSMEDAVNEVGVALPELVDTVVDTVIDAAEGAVDVVADAAKDGVRQGSKLANEVTRTIVNAVDRLGDLAEAWGVMALGYLEEAWAQIADFLACLEQVFDLTCRLLLSNNCDCDSNPKRA</sequence>
<comment type="caution">
    <text evidence="3">The sequence shown here is derived from an EMBL/GenBank/DDBJ whole genome shotgun (WGS) entry which is preliminary data.</text>
</comment>
<protein>
    <submittedName>
        <fullName evidence="3">Uncharacterized protein</fullName>
    </submittedName>
</protein>
<organism evidence="3 4">
    <name type="scientific">Symbiodinium microadriaticum</name>
    <name type="common">Dinoflagellate</name>
    <name type="synonym">Zooxanthella microadriatica</name>
    <dbReference type="NCBI Taxonomy" id="2951"/>
    <lineage>
        <taxon>Eukaryota</taxon>
        <taxon>Sar</taxon>
        <taxon>Alveolata</taxon>
        <taxon>Dinophyceae</taxon>
        <taxon>Suessiales</taxon>
        <taxon>Symbiodiniaceae</taxon>
        <taxon>Symbiodinium</taxon>
    </lineage>
</organism>
<feature type="transmembrane region" description="Helical" evidence="2">
    <location>
        <begin position="133"/>
        <end position="152"/>
    </location>
</feature>
<accession>A0A1Q9E2L2</accession>
<evidence type="ECO:0000256" key="1">
    <source>
        <dbReference type="SAM" id="MobiDB-lite"/>
    </source>
</evidence>
<reference evidence="3 4" key="1">
    <citation type="submission" date="2016-02" db="EMBL/GenBank/DDBJ databases">
        <title>Genome analysis of coral dinoflagellate symbionts highlights evolutionary adaptations to a symbiotic lifestyle.</title>
        <authorList>
            <person name="Aranda M."/>
            <person name="Li Y."/>
            <person name="Liew Y.J."/>
            <person name="Baumgarten S."/>
            <person name="Simakov O."/>
            <person name="Wilson M."/>
            <person name="Piel J."/>
            <person name="Ashoor H."/>
            <person name="Bougouffa S."/>
            <person name="Bajic V.B."/>
            <person name="Ryu T."/>
            <person name="Ravasi T."/>
            <person name="Bayer T."/>
            <person name="Micklem G."/>
            <person name="Kim H."/>
            <person name="Bhak J."/>
            <person name="Lajeunesse T.C."/>
            <person name="Voolstra C.R."/>
        </authorList>
    </citation>
    <scope>NUCLEOTIDE SEQUENCE [LARGE SCALE GENOMIC DNA]</scope>
    <source>
        <strain evidence="3 4">CCMP2467</strain>
    </source>
</reference>
<dbReference type="OrthoDB" id="411983at2759"/>
<feature type="transmembrane region" description="Helical" evidence="2">
    <location>
        <begin position="239"/>
        <end position="257"/>
    </location>
</feature>
<feature type="transmembrane region" description="Helical" evidence="2">
    <location>
        <begin position="186"/>
        <end position="207"/>
    </location>
</feature>
<dbReference type="AlphaFoldDB" id="A0A1Q9E2L2"/>
<feature type="transmembrane region" description="Helical" evidence="2">
    <location>
        <begin position="582"/>
        <end position="604"/>
    </location>
</feature>
<feature type="transmembrane region" description="Helical" evidence="2">
    <location>
        <begin position="502"/>
        <end position="519"/>
    </location>
</feature>
<proteinExistence type="predicted"/>
<dbReference type="EMBL" id="LSRX01000285">
    <property type="protein sequence ID" value="OLQ01641.1"/>
    <property type="molecule type" value="Genomic_DNA"/>
</dbReference>
<name>A0A1Q9E2L2_SYMMI</name>
<feature type="transmembrane region" description="Helical" evidence="2">
    <location>
        <begin position="666"/>
        <end position="686"/>
    </location>
</feature>
<keyword evidence="2" id="KW-0812">Transmembrane</keyword>
<feature type="transmembrane region" description="Helical" evidence="2">
    <location>
        <begin position="736"/>
        <end position="755"/>
    </location>
</feature>
<keyword evidence="4" id="KW-1185">Reference proteome</keyword>
<dbReference type="Proteomes" id="UP000186817">
    <property type="component" value="Unassembled WGS sequence"/>
</dbReference>
<feature type="region of interest" description="Disordered" evidence="1">
    <location>
        <begin position="340"/>
        <end position="359"/>
    </location>
</feature>
<feature type="region of interest" description="Disordered" evidence="1">
    <location>
        <begin position="1"/>
        <end position="26"/>
    </location>
</feature>
<evidence type="ECO:0000313" key="4">
    <source>
        <dbReference type="Proteomes" id="UP000186817"/>
    </source>
</evidence>
<keyword evidence="2" id="KW-1133">Transmembrane helix</keyword>